<name>A0A6P3Y165_DINQU</name>
<sequence>MIPRGNVRSSVFLPEISLQDRRDDCLREKTRIVARRRLGNHTESNSPREVDECQFR</sequence>
<gene>
    <name evidence="3" type="primary">LOC106749266</name>
</gene>
<accession>A0A6P3Y165</accession>
<organism evidence="2 3">
    <name type="scientific">Dinoponera quadriceps</name>
    <name type="common">South American ant</name>
    <dbReference type="NCBI Taxonomy" id="609295"/>
    <lineage>
        <taxon>Eukaryota</taxon>
        <taxon>Metazoa</taxon>
        <taxon>Ecdysozoa</taxon>
        <taxon>Arthropoda</taxon>
        <taxon>Hexapoda</taxon>
        <taxon>Insecta</taxon>
        <taxon>Pterygota</taxon>
        <taxon>Neoptera</taxon>
        <taxon>Endopterygota</taxon>
        <taxon>Hymenoptera</taxon>
        <taxon>Apocrita</taxon>
        <taxon>Aculeata</taxon>
        <taxon>Formicoidea</taxon>
        <taxon>Formicidae</taxon>
        <taxon>Ponerinae</taxon>
        <taxon>Ponerini</taxon>
        <taxon>Dinoponera</taxon>
    </lineage>
</organism>
<dbReference type="OrthoDB" id="8170117at2759"/>
<feature type="compositionally biased region" description="Basic and acidic residues" evidence="1">
    <location>
        <begin position="46"/>
        <end position="56"/>
    </location>
</feature>
<evidence type="ECO:0000313" key="3">
    <source>
        <dbReference type="RefSeq" id="XP_014484037.1"/>
    </source>
</evidence>
<proteinExistence type="predicted"/>
<feature type="region of interest" description="Disordered" evidence="1">
    <location>
        <begin position="36"/>
        <end position="56"/>
    </location>
</feature>
<dbReference type="GeneID" id="106749266"/>
<evidence type="ECO:0000313" key="2">
    <source>
        <dbReference type="Proteomes" id="UP000515204"/>
    </source>
</evidence>
<dbReference type="Proteomes" id="UP000515204">
    <property type="component" value="Unplaced"/>
</dbReference>
<reference evidence="3" key="1">
    <citation type="submission" date="2025-08" db="UniProtKB">
        <authorList>
            <consortium name="RefSeq"/>
        </authorList>
    </citation>
    <scope>IDENTIFICATION</scope>
</reference>
<dbReference type="RefSeq" id="XP_014484037.1">
    <property type="nucleotide sequence ID" value="XM_014628551.1"/>
</dbReference>
<evidence type="ECO:0000256" key="1">
    <source>
        <dbReference type="SAM" id="MobiDB-lite"/>
    </source>
</evidence>
<protein>
    <submittedName>
        <fullName evidence="3">Uncharacterized protein LOC106749266 isoform X2</fullName>
    </submittedName>
</protein>
<keyword evidence="2" id="KW-1185">Reference proteome</keyword>
<dbReference type="AlphaFoldDB" id="A0A6P3Y165"/>